<dbReference type="GO" id="GO:0004252">
    <property type="term" value="F:serine-type endopeptidase activity"/>
    <property type="evidence" value="ECO:0007669"/>
    <property type="project" value="InterPro"/>
</dbReference>
<dbReference type="GO" id="GO:0006508">
    <property type="term" value="P:proteolysis"/>
    <property type="evidence" value="ECO:0007669"/>
    <property type="project" value="InterPro"/>
</dbReference>
<proteinExistence type="inferred from homology"/>
<dbReference type="PANTHER" id="PTHR24252:SF18">
    <property type="entry name" value="OVOCHYMASE 1"/>
    <property type="match status" value="1"/>
</dbReference>
<keyword evidence="1" id="KW-1015">Disulfide bond</keyword>
<dbReference type="EnsemblMetazoa" id="AAEL006382-RB">
    <property type="protein sequence ID" value="AAEL006382-PB"/>
    <property type="gene ID" value="AAEL006382"/>
</dbReference>
<sequence length="268" mass="29294">MIYSAIFVILPSAVLALATIETLPDPLLVGGTESRWGSFPSAAFIRTPTSSYCGAAVIHPEFVLTIAQCVFDSSSTHLPAHVEVIAGDLNMFPVSVERQTRTALEIIAHHNFTSFNLNNDIALLRVDQPFTIPSNTVELAVRRKRIVPDEAECLLPGWGIQRATTAGFIESRQKYLTVEILNRDKCNEPHIHQGHVRESMLCGGNLFQSSNAACSGNLGSPLYCDGQLAGLLSFGTNCGLADDPPVFSQVRYFNRWIDGEILKLSGMF</sequence>
<protein>
    <recommendedName>
        <fullName evidence="3">Peptidase S1 domain-containing protein</fullName>
    </recommendedName>
</protein>
<dbReference type="SUPFAM" id="SSF50494">
    <property type="entry name" value="Trypsin-like serine proteases"/>
    <property type="match status" value="1"/>
</dbReference>
<keyword evidence="5" id="KW-1185">Reference proteome</keyword>
<dbReference type="SMART" id="SM00020">
    <property type="entry name" value="Tryp_SPc"/>
    <property type="match status" value="1"/>
</dbReference>
<dbReference type="Pfam" id="PF00089">
    <property type="entry name" value="Trypsin"/>
    <property type="match status" value="1"/>
</dbReference>
<dbReference type="InParanoid" id="A0A6I8TCJ8"/>
<dbReference type="AlphaFoldDB" id="A0A6I8TCJ8"/>
<name>A0A6I8TCJ8_AEDAE</name>
<organism evidence="4 5">
    <name type="scientific">Aedes aegypti</name>
    <name type="common">Yellowfever mosquito</name>
    <name type="synonym">Culex aegypti</name>
    <dbReference type="NCBI Taxonomy" id="7159"/>
    <lineage>
        <taxon>Eukaryota</taxon>
        <taxon>Metazoa</taxon>
        <taxon>Ecdysozoa</taxon>
        <taxon>Arthropoda</taxon>
        <taxon>Hexapoda</taxon>
        <taxon>Insecta</taxon>
        <taxon>Pterygota</taxon>
        <taxon>Neoptera</taxon>
        <taxon>Endopterygota</taxon>
        <taxon>Diptera</taxon>
        <taxon>Nematocera</taxon>
        <taxon>Culicoidea</taxon>
        <taxon>Culicidae</taxon>
        <taxon>Culicinae</taxon>
        <taxon>Aedini</taxon>
        <taxon>Aedes</taxon>
        <taxon>Stegomyia</taxon>
    </lineage>
</organism>
<dbReference type="Gene3D" id="2.40.10.10">
    <property type="entry name" value="Trypsin-like serine proteases"/>
    <property type="match status" value="1"/>
</dbReference>
<evidence type="ECO:0000259" key="3">
    <source>
        <dbReference type="PROSITE" id="PS50240"/>
    </source>
</evidence>
<dbReference type="InterPro" id="IPR043504">
    <property type="entry name" value="Peptidase_S1_PA_chymotrypsin"/>
</dbReference>
<dbReference type="PROSITE" id="PS50240">
    <property type="entry name" value="TRYPSIN_DOM"/>
    <property type="match status" value="1"/>
</dbReference>
<dbReference type="InterPro" id="IPR001314">
    <property type="entry name" value="Peptidase_S1A"/>
</dbReference>
<dbReference type="Proteomes" id="UP000008820">
    <property type="component" value="Chromosome 1"/>
</dbReference>
<dbReference type="CDD" id="cd00190">
    <property type="entry name" value="Tryp_SPc"/>
    <property type="match status" value="1"/>
</dbReference>
<comment type="similarity">
    <text evidence="2">Belongs to the peptidase S1 family. CLIP subfamily.</text>
</comment>
<accession>A0A6I8TCJ8</accession>
<evidence type="ECO:0000313" key="5">
    <source>
        <dbReference type="Proteomes" id="UP000008820"/>
    </source>
</evidence>
<dbReference type="InterPro" id="IPR009003">
    <property type="entry name" value="Peptidase_S1_PA"/>
</dbReference>
<reference evidence="4 5" key="1">
    <citation type="submission" date="2017-06" db="EMBL/GenBank/DDBJ databases">
        <title>Aedes aegypti genome working group (AGWG) sequencing and assembly.</title>
        <authorList>
            <consortium name="Aedes aegypti Genome Working Group (AGWG)"/>
            <person name="Matthews B.J."/>
        </authorList>
    </citation>
    <scope>NUCLEOTIDE SEQUENCE [LARGE SCALE GENOMIC DNA]</scope>
    <source>
        <strain evidence="4 5">LVP_AGWG</strain>
    </source>
</reference>
<dbReference type="OrthoDB" id="10059102at2759"/>
<feature type="domain" description="Peptidase S1" evidence="3">
    <location>
        <begin position="28"/>
        <end position="262"/>
    </location>
</feature>
<dbReference type="InterPro" id="IPR001254">
    <property type="entry name" value="Trypsin_dom"/>
</dbReference>
<reference evidence="4" key="2">
    <citation type="submission" date="2020-05" db="UniProtKB">
        <authorList>
            <consortium name="EnsemblMetazoa"/>
        </authorList>
    </citation>
    <scope>IDENTIFICATION</scope>
    <source>
        <strain evidence="4">LVP_AGWG</strain>
    </source>
</reference>
<dbReference type="PRINTS" id="PR00722">
    <property type="entry name" value="CHYMOTRYPSIN"/>
</dbReference>
<gene>
    <name evidence="4" type="primary">5567921</name>
</gene>
<evidence type="ECO:0000256" key="1">
    <source>
        <dbReference type="ARBA" id="ARBA00023157"/>
    </source>
</evidence>
<dbReference type="PANTHER" id="PTHR24252">
    <property type="entry name" value="ACROSIN-RELATED"/>
    <property type="match status" value="1"/>
</dbReference>
<evidence type="ECO:0000313" key="4">
    <source>
        <dbReference type="EnsemblMetazoa" id="AAEL006382-PB"/>
    </source>
</evidence>
<evidence type="ECO:0000256" key="2">
    <source>
        <dbReference type="ARBA" id="ARBA00024195"/>
    </source>
</evidence>